<dbReference type="GO" id="GO:0006368">
    <property type="term" value="P:transcription elongation by RNA polymerase II"/>
    <property type="evidence" value="ECO:0007669"/>
    <property type="project" value="InterPro"/>
</dbReference>
<dbReference type="GO" id="GO:0016593">
    <property type="term" value="C:Cdc73/Paf1 complex"/>
    <property type="evidence" value="ECO:0007669"/>
    <property type="project" value="InterPro"/>
</dbReference>
<accession>A0A9W5WTI6</accession>
<dbReference type="Proteomes" id="UP001057455">
    <property type="component" value="Unassembled WGS sequence"/>
</dbReference>
<sequence length="407" mass="44397">MPKHKEDTAAGAAKGESADALSAYLHMKSPLLGSLEFDASIPEPPVDGHMLSYDINHDGIAYEPSATELFDGCTTFREFQNGIPTDSLEYISRSNYAMGNDYLISEIAAEARVVDGSAQERLAELRAEIMGDPAMQALKPIISRAGEGLPEDVLQLLFVTDGPKFEAKDTEKLISHEKSTPADHGETLQHKWSSMSTSERIEHYISHINDTFVSLDALRHPTNPHAKIAKHYKVMPNVGLWKNRYIQAGVDGVTSVTATEESGKLAVGGILHVAKDGATQRIYEYYKSADEVENNDLSEAPNSGELFKFVRMYSCQKSTKADGNDNYFLLSLPPNLHSRVKAGIGGANSTSAPSDGMNIGRVDDEADESVVHILSIKGHKMVLTKAGKAKRSDIVLSYTDDESPRQA</sequence>
<gene>
    <name evidence="1" type="ORF">BaOVIS_002180</name>
</gene>
<comment type="caution">
    <text evidence="1">The sequence shown here is derived from an EMBL/GenBank/DDBJ whole genome shotgun (WGS) entry which is preliminary data.</text>
</comment>
<dbReference type="InterPro" id="IPR007133">
    <property type="entry name" value="RNA_pol_II-assoc_Paf1"/>
</dbReference>
<keyword evidence="2" id="KW-1185">Reference proteome</keyword>
<organism evidence="1 2">
    <name type="scientific">Babesia ovis</name>
    <dbReference type="NCBI Taxonomy" id="5869"/>
    <lineage>
        <taxon>Eukaryota</taxon>
        <taxon>Sar</taxon>
        <taxon>Alveolata</taxon>
        <taxon>Apicomplexa</taxon>
        <taxon>Aconoidasida</taxon>
        <taxon>Piroplasmida</taxon>
        <taxon>Babesiidae</taxon>
        <taxon>Babesia</taxon>
    </lineage>
</organism>
<evidence type="ECO:0000313" key="2">
    <source>
        <dbReference type="Proteomes" id="UP001057455"/>
    </source>
</evidence>
<evidence type="ECO:0000313" key="1">
    <source>
        <dbReference type="EMBL" id="GFE52814.1"/>
    </source>
</evidence>
<dbReference type="EMBL" id="BLIY01000003">
    <property type="protein sequence ID" value="GFE52814.1"/>
    <property type="molecule type" value="Genomic_DNA"/>
</dbReference>
<reference evidence="1" key="1">
    <citation type="submission" date="2019-12" db="EMBL/GenBank/DDBJ databases">
        <title>Genome sequence of Babesia ovis.</title>
        <authorList>
            <person name="Yamagishi J."/>
            <person name="Sevinc F."/>
            <person name="Xuan X."/>
        </authorList>
    </citation>
    <scope>NUCLEOTIDE SEQUENCE</scope>
    <source>
        <strain evidence="1">Selcuk</strain>
    </source>
</reference>
<dbReference type="OrthoDB" id="361033at2759"/>
<dbReference type="AlphaFoldDB" id="A0A9W5WTI6"/>
<dbReference type="Pfam" id="PF03985">
    <property type="entry name" value="Paf1"/>
    <property type="match status" value="1"/>
</dbReference>
<name>A0A9W5WTI6_BABOV</name>
<protein>
    <submittedName>
        <fullName evidence="1">RNA polymerase II associated Paf1 complex component PAF1</fullName>
    </submittedName>
</protein>
<proteinExistence type="predicted"/>